<evidence type="ECO:0000256" key="4">
    <source>
        <dbReference type="ARBA" id="ARBA00006263"/>
    </source>
</evidence>
<feature type="transmembrane region" description="Helical" evidence="11">
    <location>
        <begin position="81"/>
        <end position="102"/>
    </location>
</feature>
<comment type="similarity">
    <text evidence="4 11">Belongs to the CobD/CbiB family.</text>
</comment>
<dbReference type="GO" id="GO:0009236">
    <property type="term" value="P:cobalamin biosynthetic process"/>
    <property type="evidence" value="ECO:0007669"/>
    <property type="project" value="UniProtKB-UniRule"/>
</dbReference>
<sequence>MVVATAAVIGFAFGLDLLVGEPRTTVHPVAWFGTFVGWLDREWTDSETGQRLVGVMIALLAPLVPAGAAAVPVLAAGEVHAVAAAIVAGLVLFLTTSLRSLLELTEAVVDATADDLETARERIRGLVGRDASTLSPAELRSGAIESTAENLADGLVATLLPFALLAPLSLPAAAAAAAWVKGVNTLDSMLGYPSKPIGTASAGLDDLVMWLPARITAASIAVAAGDPLALRRASEWARVPASPNSGWPMATLACVLSVRLQKPDAYDLNPDAELPTVEDADRAVTLVGLAAAVAVIVAVGLATATTVLAAGLETPAVAGVVP</sequence>
<protein>
    <recommendedName>
        <fullName evidence="5 11">Probable cobalamin biosynthesis protein CobD</fullName>
    </recommendedName>
</protein>
<gene>
    <name evidence="11 12" type="primary">cobD</name>
    <name evidence="12" type="ORF">CYV19_16815</name>
</gene>
<evidence type="ECO:0000256" key="11">
    <source>
        <dbReference type="HAMAP-Rule" id="MF_00024"/>
    </source>
</evidence>
<evidence type="ECO:0000256" key="3">
    <source>
        <dbReference type="ARBA" id="ARBA00004953"/>
    </source>
</evidence>
<dbReference type="Pfam" id="PF03186">
    <property type="entry name" value="CobD_Cbib"/>
    <property type="match status" value="1"/>
</dbReference>
<organism evidence="12 13">
    <name type="scientific">Natronobacterium gregoryi (strain ATCC 43098 / DSM 3393 / CCM 3738 / CIP 104747 / IAM 13177 / JCM 8860 / NBRC 102187 / NCIMB 2189 / SP2)</name>
    <dbReference type="NCBI Taxonomy" id="797304"/>
    <lineage>
        <taxon>Archaea</taxon>
        <taxon>Methanobacteriati</taxon>
        <taxon>Methanobacteriota</taxon>
        <taxon>Stenosarchaea group</taxon>
        <taxon>Halobacteria</taxon>
        <taxon>Halobacteriales</taxon>
        <taxon>Natrialbaceae</taxon>
        <taxon>Natronobacterium</taxon>
    </lineage>
</organism>
<comment type="function">
    <text evidence="1 11">Converts cobyric acid to cobinamide by the addition of aminopropanol on the F carboxylic group.</text>
</comment>
<dbReference type="GO" id="GO:0005886">
    <property type="term" value="C:plasma membrane"/>
    <property type="evidence" value="ECO:0007669"/>
    <property type="project" value="UniProtKB-SubCell"/>
</dbReference>
<dbReference type="HAMAP" id="MF_00024">
    <property type="entry name" value="CobD_CbiB"/>
    <property type="match status" value="1"/>
</dbReference>
<dbReference type="NCBIfam" id="TIGR00380">
    <property type="entry name" value="cobal_cbiB"/>
    <property type="match status" value="1"/>
</dbReference>
<evidence type="ECO:0000256" key="7">
    <source>
        <dbReference type="ARBA" id="ARBA00022573"/>
    </source>
</evidence>
<dbReference type="Proteomes" id="UP000234484">
    <property type="component" value="Unassembled WGS sequence"/>
</dbReference>
<keyword evidence="8 11" id="KW-0812">Transmembrane</keyword>
<evidence type="ECO:0000256" key="5">
    <source>
        <dbReference type="ARBA" id="ARBA00016185"/>
    </source>
</evidence>
<evidence type="ECO:0000313" key="13">
    <source>
        <dbReference type="Proteomes" id="UP000234484"/>
    </source>
</evidence>
<evidence type="ECO:0000256" key="6">
    <source>
        <dbReference type="ARBA" id="ARBA00022475"/>
    </source>
</evidence>
<dbReference type="PANTHER" id="PTHR34308">
    <property type="entry name" value="COBALAMIN BIOSYNTHESIS PROTEIN CBIB"/>
    <property type="match status" value="1"/>
</dbReference>
<comment type="subcellular location">
    <subcellularLocation>
        <location evidence="2 11">Cell membrane</location>
        <topology evidence="2 11">Multi-pass membrane protein</topology>
    </subcellularLocation>
</comment>
<dbReference type="GO" id="GO:0048472">
    <property type="term" value="F:threonine-phosphate decarboxylase activity"/>
    <property type="evidence" value="ECO:0007669"/>
    <property type="project" value="InterPro"/>
</dbReference>
<feature type="transmembrane region" description="Helical" evidence="11">
    <location>
        <begin position="52"/>
        <end position="74"/>
    </location>
</feature>
<dbReference type="AlphaFoldDB" id="A0A2J4JAZ3"/>
<comment type="pathway">
    <text evidence="3 11">Cofactor biosynthesis; adenosylcobalamin biosynthesis.</text>
</comment>
<keyword evidence="7 11" id="KW-0169">Cobalamin biosynthesis</keyword>
<comment type="caution">
    <text evidence="12">The sequence shown here is derived from an EMBL/GenBank/DDBJ whole genome shotgun (WGS) entry which is preliminary data.</text>
</comment>
<evidence type="ECO:0000256" key="1">
    <source>
        <dbReference type="ARBA" id="ARBA00003384"/>
    </source>
</evidence>
<evidence type="ECO:0000256" key="10">
    <source>
        <dbReference type="ARBA" id="ARBA00023136"/>
    </source>
</evidence>
<accession>A0A2J4JAZ3</accession>
<evidence type="ECO:0000256" key="8">
    <source>
        <dbReference type="ARBA" id="ARBA00022692"/>
    </source>
</evidence>
<evidence type="ECO:0000256" key="2">
    <source>
        <dbReference type="ARBA" id="ARBA00004651"/>
    </source>
</evidence>
<keyword evidence="6 11" id="KW-1003">Cell membrane</keyword>
<comment type="caution">
    <text evidence="11">Lacks conserved residue(s) required for the propagation of feature annotation.</text>
</comment>
<dbReference type="RefSeq" id="WP_049887805.1">
    <property type="nucleotide sequence ID" value="NC_019792.1"/>
</dbReference>
<reference evidence="12 13" key="1">
    <citation type="submission" date="2017-12" db="EMBL/GenBank/DDBJ databases">
        <title>The characterization of oligonucleotides binding to NgAgo.</title>
        <authorList>
            <person name="Jiang L."/>
            <person name="He B."/>
            <person name="Kang J."/>
            <person name="Yu M."/>
            <person name="Li N."/>
            <person name="Fang Y."/>
            <person name="Tang Z."/>
            <person name="Wu P."/>
            <person name="Yao P."/>
            <person name="Huang J."/>
        </authorList>
    </citation>
    <scope>NUCLEOTIDE SEQUENCE [LARGE SCALE GENOMIC DNA]</scope>
    <source>
        <strain evidence="12 13">SP2</strain>
        <tissue evidence="12">Freeze-dried powder thallus</tissue>
    </source>
</reference>
<dbReference type="EMBL" id="PKKI01000073">
    <property type="protein sequence ID" value="PLK19049.1"/>
    <property type="molecule type" value="Genomic_DNA"/>
</dbReference>
<keyword evidence="10 11" id="KW-0472">Membrane</keyword>
<dbReference type="PANTHER" id="PTHR34308:SF1">
    <property type="entry name" value="COBALAMIN BIOSYNTHESIS PROTEIN CBIB"/>
    <property type="match status" value="1"/>
</dbReference>
<dbReference type="GO" id="GO:0015420">
    <property type="term" value="F:ABC-type vitamin B12 transporter activity"/>
    <property type="evidence" value="ECO:0007669"/>
    <property type="project" value="UniProtKB-UniRule"/>
</dbReference>
<proteinExistence type="inferred from homology"/>
<evidence type="ECO:0000256" key="9">
    <source>
        <dbReference type="ARBA" id="ARBA00022989"/>
    </source>
</evidence>
<evidence type="ECO:0000313" key="12">
    <source>
        <dbReference type="EMBL" id="PLK19049.1"/>
    </source>
</evidence>
<name>A0A2J4JAZ3_NATGS</name>
<keyword evidence="9 11" id="KW-1133">Transmembrane helix</keyword>
<dbReference type="InterPro" id="IPR004485">
    <property type="entry name" value="Cobalamin_biosynth_CobD/CbiB"/>
</dbReference>
<dbReference type="GeneID" id="14209356"/>
<feature type="transmembrane region" description="Helical" evidence="11">
    <location>
        <begin position="286"/>
        <end position="312"/>
    </location>
</feature>
<dbReference type="UniPathway" id="UPA00148"/>